<keyword evidence="8" id="KW-1185">Reference proteome</keyword>
<keyword evidence="2 4" id="KW-0378">Hydrolase</keyword>
<proteinExistence type="inferred from homology"/>
<dbReference type="PANTHER" id="PTHR42715:SF10">
    <property type="entry name" value="BETA-GLUCOSIDASE"/>
    <property type="match status" value="1"/>
</dbReference>
<evidence type="ECO:0000256" key="2">
    <source>
        <dbReference type="ARBA" id="ARBA00022801"/>
    </source>
</evidence>
<dbReference type="Pfam" id="PF01915">
    <property type="entry name" value="Glyco_hydro_3_C"/>
    <property type="match status" value="1"/>
</dbReference>
<dbReference type="Gene3D" id="2.60.40.10">
    <property type="entry name" value="Immunoglobulins"/>
    <property type="match status" value="1"/>
</dbReference>
<dbReference type="InterPro" id="IPR002772">
    <property type="entry name" value="Glyco_hydro_3_C"/>
</dbReference>
<evidence type="ECO:0000256" key="4">
    <source>
        <dbReference type="RuleBase" id="RU361161"/>
    </source>
</evidence>
<dbReference type="PROSITE" id="PS00775">
    <property type="entry name" value="GLYCOSYL_HYDROL_F3"/>
    <property type="match status" value="1"/>
</dbReference>
<dbReference type="Gene3D" id="3.40.50.1700">
    <property type="entry name" value="Glycoside hydrolase family 3 C-terminal domain"/>
    <property type="match status" value="1"/>
</dbReference>
<name>A0A5N8X825_9ACTN</name>
<dbReference type="InterPro" id="IPR001764">
    <property type="entry name" value="Glyco_hydro_3_N"/>
</dbReference>
<evidence type="ECO:0000256" key="3">
    <source>
        <dbReference type="ARBA" id="ARBA00023277"/>
    </source>
</evidence>
<dbReference type="InterPro" id="IPR013783">
    <property type="entry name" value="Ig-like_fold"/>
</dbReference>
<dbReference type="SUPFAM" id="SSF51445">
    <property type="entry name" value="(Trans)glycosidases"/>
    <property type="match status" value="1"/>
</dbReference>
<keyword evidence="3" id="KW-0119">Carbohydrate metabolism</keyword>
<dbReference type="AlphaFoldDB" id="A0A5N8X825"/>
<accession>A0A5N8X825</accession>
<dbReference type="Gene3D" id="2.60.120.260">
    <property type="entry name" value="Galactose-binding domain-like"/>
    <property type="match status" value="1"/>
</dbReference>
<dbReference type="InterPro" id="IPR019800">
    <property type="entry name" value="Glyco_hydro_3_AS"/>
</dbReference>
<dbReference type="InterPro" id="IPR011658">
    <property type="entry name" value="PA14_dom"/>
</dbReference>
<dbReference type="Proteomes" id="UP000400924">
    <property type="component" value="Unassembled WGS sequence"/>
</dbReference>
<feature type="domain" description="PA14" evidence="6">
    <location>
        <begin position="457"/>
        <end position="606"/>
    </location>
</feature>
<dbReference type="SMART" id="SM00758">
    <property type="entry name" value="PA14"/>
    <property type="match status" value="1"/>
</dbReference>
<dbReference type="GO" id="GO:0005975">
    <property type="term" value="P:carbohydrate metabolic process"/>
    <property type="evidence" value="ECO:0007669"/>
    <property type="project" value="InterPro"/>
</dbReference>
<dbReference type="GO" id="GO:0004553">
    <property type="term" value="F:hydrolase activity, hydrolyzing O-glycosyl compounds"/>
    <property type="evidence" value="ECO:0007669"/>
    <property type="project" value="InterPro"/>
</dbReference>
<evidence type="ECO:0000259" key="6">
    <source>
        <dbReference type="PROSITE" id="PS51820"/>
    </source>
</evidence>
<dbReference type="SMART" id="SM01217">
    <property type="entry name" value="Fn3_like"/>
    <property type="match status" value="1"/>
</dbReference>
<dbReference type="InterPro" id="IPR036881">
    <property type="entry name" value="Glyco_hydro_3_C_sf"/>
</dbReference>
<gene>
    <name evidence="7" type="ORF">FNH08_00030</name>
</gene>
<feature type="region of interest" description="Disordered" evidence="5">
    <location>
        <begin position="1"/>
        <end position="31"/>
    </location>
</feature>
<organism evidence="7 8">
    <name type="scientific">Streptomyces spongiae</name>
    <dbReference type="NCBI Taxonomy" id="565072"/>
    <lineage>
        <taxon>Bacteria</taxon>
        <taxon>Bacillati</taxon>
        <taxon>Actinomycetota</taxon>
        <taxon>Actinomycetes</taxon>
        <taxon>Kitasatosporales</taxon>
        <taxon>Streptomycetaceae</taxon>
        <taxon>Streptomyces</taxon>
    </lineage>
</organism>
<dbReference type="PRINTS" id="PR00133">
    <property type="entry name" value="GLHYDRLASE3"/>
</dbReference>
<protein>
    <submittedName>
        <fullName evidence="7">Glycoside hydrolase family 3 protein</fullName>
    </submittedName>
</protein>
<dbReference type="PANTHER" id="PTHR42715">
    <property type="entry name" value="BETA-GLUCOSIDASE"/>
    <property type="match status" value="1"/>
</dbReference>
<dbReference type="Pfam" id="PF00933">
    <property type="entry name" value="Glyco_hydro_3"/>
    <property type="match status" value="1"/>
</dbReference>
<keyword evidence="4" id="KW-0326">Glycosidase</keyword>
<reference evidence="7 8" key="1">
    <citation type="submission" date="2019-07" db="EMBL/GenBank/DDBJ databases">
        <title>New species of Amycolatopsis and Streptomyces.</title>
        <authorList>
            <person name="Duangmal K."/>
            <person name="Teo W.F.A."/>
            <person name="Lipun K."/>
        </authorList>
    </citation>
    <scope>NUCLEOTIDE SEQUENCE [LARGE SCALE GENOMIC DNA]</scope>
    <source>
        <strain evidence="7 8">NBRC 106415</strain>
    </source>
</reference>
<dbReference type="EMBL" id="VJZC01000001">
    <property type="protein sequence ID" value="MPY55630.1"/>
    <property type="molecule type" value="Genomic_DNA"/>
</dbReference>
<evidence type="ECO:0000256" key="1">
    <source>
        <dbReference type="ARBA" id="ARBA00005336"/>
    </source>
</evidence>
<dbReference type="InterPro" id="IPR026891">
    <property type="entry name" value="Fn3-like"/>
</dbReference>
<dbReference type="SUPFAM" id="SSF52279">
    <property type="entry name" value="Beta-D-glucan exohydrolase, C-terminal domain"/>
    <property type="match status" value="1"/>
</dbReference>
<evidence type="ECO:0000313" key="8">
    <source>
        <dbReference type="Proteomes" id="UP000400924"/>
    </source>
</evidence>
<dbReference type="PROSITE" id="PS51820">
    <property type="entry name" value="PA14"/>
    <property type="match status" value="1"/>
</dbReference>
<comment type="similarity">
    <text evidence="1 4">Belongs to the glycosyl hydrolase 3 family.</text>
</comment>
<dbReference type="InterPro" id="IPR050288">
    <property type="entry name" value="Cellulose_deg_GH3"/>
</dbReference>
<evidence type="ECO:0000256" key="5">
    <source>
        <dbReference type="SAM" id="MobiDB-lite"/>
    </source>
</evidence>
<sequence>MGQALAGALRHRGHAEVPVPVSRNSHPREAAPDAVTAAHIEEPGGLQADSVHSPPNGAGEDLPGLLTRLDPRQRAALTAGATGWSTLPAPEAGLPALLMGDGPLGLVSPTFDERETSLLLPCGTALGATWDPEIVHSVALAQGSEALRRGFAAVYAPNLNLARTGLSGRTFEMLSEDPLLTGVLGSAFVAGLQSQGVASCPKHLVCNDTETERQRMSATVDEVTLREVYLRPFEMVLGAGAWMVMAAYNRLNGVPCTAHADLIAILKDEWGWDGLVVSDYFALGETLAPALARLDLEMPGPAIHFGERLADAVAAGEVPQGHVDDAVLRLLRLARRVGALTGSGPRPTAPAGHVSAADAPSVLAAAAAASFTLLRNDAEALPLRPQEMRRLAVLGPNAQKPCYQGATFGRVRPAGRAATPWEAVRERFGPFCDVVHEPGVPQTRPEPLGGHRITTPDGEPGVLLEYGRTAAGPDPVHSEVRTDSSFVWFGSIPGVGATAEAGYLRLTTVFVPETTGRHVFAAGGSGETVLTIDGEEIARRAAPAPGDTMGQVARAEMTGGEAYLTAGVPVTVVVRMDSPGARVQALTVGCLPPQPQNALERAVSAASSADVTVLVVGDTLETSRESRDLDGSALPAEQEELIRRVAAVNPRTVVVLNAGRPVDTPWADDVAAVLYAWLPGQEFGGALASVLAGDLEPGGRLPVTVPRRDEDRSTWGERLDADLALDYTAAEPTGYRHLWRAGLPARFAFGSGMGYTRWQYGSARLAVTGNAPERRFEVTVPVTNTGPRTGRDVVQVYVRGPGEPDIRLAGFAGVRTGPGKTAEVTVALEERAFARWDTASAQWSVAPGRHEILVGRSSTDLPDRMAVDL</sequence>
<comment type="caution">
    <text evidence="7">The sequence shown here is derived from an EMBL/GenBank/DDBJ whole genome shotgun (WGS) entry which is preliminary data.</text>
</comment>
<dbReference type="InterPro" id="IPR017853">
    <property type="entry name" value="GH"/>
</dbReference>
<dbReference type="OrthoDB" id="3187421at2"/>
<evidence type="ECO:0000313" key="7">
    <source>
        <dbReference type="EMBL" id="MPY55630.1"/>
    </source>
</evidence>
<dbReference type="SUPFAM" id="SSF56988">
    <property type="entry name" value="Anthrax protective antigen"/>
    <property type="match status" value="1"/>
</dbReference>
<dbReference type="InterPro" id="IPR036962">
    <property type="entry name" value="Glyco_hydro_3_N_sf"/>
</dbReference>
<dbReference type="Gene3D" id="3.20.20.300">
    <property type="entry name" value="Glycoside hydrolase, family 3, N-terminal domain"/>
    <property type="match status" value="1"/>
</dbReference>
<dbReference type="InterPro" id="IPR037524">
    <property type="entry name" value="PA14/GLEYA"/>
</dbReference>
<dbReference type="Pfam" id="PF14310">
    <property type="entry name" value="Fn3-like"/>
    <property type="match status" value="1"/>
</dbReference>
<dbReference type="Pfam" id="PF07691">
    <property type="entry name" value="PA14"/>
    <property type="match status" value="1"/>
</dbReference>